<feature type="non-terminal residue" evidence="7">
    <location>
        <position position="203"/>
    </location>
</feature>
<dbReference type="InterPro" id="IPR020056">
    <property type="entry name" value="Rbsml_bL25/Gln-tRNA_synth_N"/>
</dbReference>
<dbReference type="Pfam" id="PF14693">
    <property type="entry name" value="Ribosomal_TL5_C"/>
    <property type="match status" value="1"/>
</dbReference>
<keyword evidence="3" id="KW-0689">Ribosomal protein</keyword>
<dbReference type="InterPro" id="IPR020930">
    <property type="entry name" value="Ribosomal_uL5_bac-type"/>
</dbReference>
<evidence type="ECO:0000259" key="6">
    <source>
        <dbReference type="Pfam" id="PF14693"/>
    </source>
</evidence>
<dbReference type="SUPFAM" id="SSF50715">
    <property type="entry name" value="Ribosomal protein L25-like"/>
    <property type="match status" value="1"/>
</dbReference>
<dbReference type="GO" id="GO:0006412">
    <property type="term" value="P:translation"/>
    <property type="evidence" value="ECO:0007669"/>
    <property type="project" value="InterPro"/>
</dbReference>
<protein>
    <submittedName>
        <fullName evidence="7">Uncharacterized protein</fullName>
    </submittedName>
</protein>
<keyword evidence="4" id="KW-0687">Ribonucleoprotein</keyword>
<dbReference type="GO" id="GO:0022625">
    <property type="term" value="C:cytosolic large ribosomal subunit"/>
    <property type="evidence" value="ECO:0007669"/>
    <property type="project" value="TreeGrafter"/>
</dbReference>
<dbReference type="AlphaFoldDB" id="A0A382VL28"/>
<keyword evidence="1" id="KW-0699">rRNA-binding</keyword>
<name>A0A382VL28_9ZZZZ</name>
<gene>
    <name evidence="7" type="ORF">METZ01_LOCUS399452</name>
</gene>
<dbReference type="NCBIfam" id="TIGR00731">
    <property type="entry name" value="bL25_bact_ctc"/>
    <property type="match status" value="1"/>
</dbReference>
<dbReference type="InterPro" id="IPR020057">
    <property type="entry name" value="Ribosomal_bL25_b-dom"/>
</dbReference>
<reference evidence="7" key="1">
    <citation type="submission" date="2018-05" db="EMBL/GenBank/DDBJ databases">
        <authorList>
            <person name="Lanie J.A."/>
            <person name="Ng W.-L."/>
            <person name="Kazmierczak K.M."/>
            <person name="Andrzejewski T.M."/>
            <person name="Davidsen T.M."/>
            <person name="Wayne K.J."/>
            <person name="Tettelin H."/>
            <person name="Glass J.I."/>
            <person name="Rusch D."/>
            <person name="Podicherti R."/>
            <person name="Tsui H.-C.T."/>
            <person name="Winkler M.E."/>
        </authorList>
    </citation>
    <scope>NUCLEOTIDE SEQUENCE</scope>
</reference>
<evidence type="ECO:0000256" key="4">
    <source>
        <dbReference type="ARBA" id="ARBA00023274"/>
    </source>
</evidence>
<accession>A0A382VL28</accession>
<dbReference type="InterPro" id="IPR029751">
    <property type="entry name" value="Ribosomal_L25_dom"/>
</dbReference>
<dbReference type="NCBIfam" id="NF004128">
    <property type="entry name" value="PRK05618.1-2"/>
    <property type="match status" value="1"/>
</dbReference>
<sequence length="203" mass="22495">MVEAVTVSAEVRERTGKGAARAQRRAGRIPAVIYGDKHDPITISVDDRELTKLFHSPRFFTQIFELNLDGEKHQVLARDLQLHPVTDGLLHVDFMRFNKETRIVLLIRVTFINEELSPGLKRGGVLNIVRREVELLCSPSNIPGGLVFDLEGLDIGDAIHIGATELPEDVATTTDRDFTVATIAAPTLMPSDEEEAESEEGEE</sequence>
<dbReference type="HAMAP" id="MF_01334">
    <property type="entry name" value="Ribosomal_bL25_CTC"/>
    <property type="match status" value="1"/>
</dbReference>
<dbReference type="NCBIfam" id="NF004612">
    <property type="entry name" value="PRK05943.1"/>
    <property type="match status" value="1"/>
</dbReference>
<evidence type="ECO:0000256" key="3">
    <source>
        <dbReference type="ARBA" id="ARBA00022980"/>
    </source>
</evidence>
<dbReference type="EMBL" id="UINC01152421">
    <property type="protein sequence ID" value="SVD46598.1"/>
    <property type="molecule type" value="Genomic_DNA"/>
</dbReference>
<dbReference type="Gene3D" id="2.170.120.20">
    <property type="entry name" value="Ribosomal protein L25, beta domain"/>
    <property type="match status" value="1"/>
</dbReference>
<dbReference type="InterPro" id="IPR011035">
    <property type="entry name" value="Ribosomal_bL25/Gln-tRNA_synth"/>
</dbReference>
<dbReference type="PANTHER" id="PTHR33284:SF1">
    <property type="entry name" value="RIBOSOMAL PROTEIN L25_GLN-TRNA SYNTHETASE, ANTI-CODON-BINDING DOMAIN-CONTAINING PROTEIN"/>
    <property type="match status" value="1"/>
</dbReference>
<dbReference type="InterPro" id="IPR001021">
    <property type="entry name" value="Ribosomal_bL25_long"/>
</dbReference>
<evidence type="ECO:0000256" key="1">
    <source>
        <dbReference type="ARBA" id="ARBA00022730"/>
    </source>
</evidence>
<feature type="domain" description="Large ribosomal subunit protein bL25 L25" evidence="5">
    <location>
        <begin position="8"/>
        <end position="94"/>
    </location>
</feature>
<dbReference type="Pfam" id="PF01386">
    <property type="entry name" value="Ribosomal_L25p"/>
    <property type="match status" value="1"/>
</dbReference>
<dbReference type="GO" id="GO:0008097">
    <property type="term" value="F:5S rRNA binding"/>
    <property type="evidence" value="ECO:0007669"/>
    <property type="project" value="InterPro"/>
</dbReference>
<organism evidence="7">
    <name type="scientific">marine metagenome</name>
    <dbReference type="NCBI Taxonomy" id="408172"/>
    <lineage>
        <taxon>unclassified sequences</taxon>
        <taxon>metagenomes</taxon>
        <taxon>ecological metagenomes</taxon>
    </lineage>
</organism>
<dbReference type="InterPro" id="IPR037121">
    <property type="entry name" value="Ribosomal_bL25_C"/>
</dbReference>
<dbReference type="CDD" id="cd00495">
    <property type="entry name" value="Ribosomal_L25_TL5_CTC"/>
    <property type="match status" value="1"/>
</dbReference>
<keyword evidence="2" id="KW-0694">RNA-binding</keyword>
<dbReference type="PANTHER" id="PTHR33284">
    <property type="entry name" value="RIBOSOMAL PROTEIN L25/GLN-TRNA SYNTHETASE, ANTI-CODON-BINDING DOMAIN-CONTAINING PROTEIN"/>
    <property type="match status" value="1"/>
</dbReference>
<feature type="domain" description="Large ribosomal subunit protein bL25 beta" evidence="6">
    <location>
        <begin position="106"/>
        <end position="186"/>
    </location>
</feature>
<evidence type="ECO:0000259" key="5">
    <source>
        <dbReference type="Pfam" id="PF01386"/>
    </source>
</evidence>
<evidence type="ECO:0000313" key="7">
    <source>
        <dbReference type="EMBL" id="SVD46598.1"/>
    </source>
</evidence>
<evidence type="ECO:0000256" key="2">
    <source>
        <dbReference type="ARBA" id="ARBA00022884"/>
    </source>
</evidence>
<dbReference type="GO" id="GO:0003735">
    <property type="term" value="F:structural constituent of ribosome"/>
    <property type="evidence" value="ECO:0007669"/>
    <property type="project" value="InterPro"/>
</dbReference>
<proteinExistence type="inferred from homology"/>
<dbReference type="Gene3D" id="2.40.240.10">
    <property type="entry name" value="Ribosomal Protein L25, Chain P"/>
    <property type="match status" value="1"/>
</dbReference>